<dbReference type="RefSeq" id="WP_316001462.1">
    <property type="nucleotide sequence ID" value="NZ_JAWDIU010000003.1"/>
</dbReference>
<reference evidence="3 4" key="1">
    <citation type="submission" date="2023-09" db="EMBL/GenBank/DDBJ databases">
        <title>Microbacterium fusihabitans sp. nov., Microbacterium phycihabitans sp. nov., and Microbacterium cervinum sp. nov., isolated from dried seaweeds of beach.</title>
        <authorList>
            <person name="Lee S.D."/>
        </authorList>
    </citation>
    <scope>NUCLEOTIDE SEQUENCE [LARGE SCALE GENOMIC DNA]</scope>
    <source>
        <strain evidence="3 4">KSW2-21</strain>
    </source>
</reference>
<keyword evidence="4" id="KW-1185">Reference proteome</keyword>
<evidence type="ECO:0000313" key="3">
    <source>
        <dbReference type="EMBL" id="MDU0327215.1"/>
    </source>
</evidence>
<organism evidence="3 4">
    <name type="scientific">Microbacterium algihabitans</name>
    <dbReference type="NCBI Taxonomy" id="3075992"/>
    <lineage>
        <taxon>Bacteria</taxon>
        <taxon>Bacillati</taxon>
        <taxon>Actinomycetota</taxon>
        <taxon>Actinomycetes</taxon>
        <taxon>Micrococcales</taxon>
        <taxon>Microbacteriaceae</taxon>
        <taxon>Microbacterium</taxon>
    </lineage>
</organism>
<comment type="caution">
    <text evidence="3">The sequence shown here is derived from an EMBL/GenBank/DDBJ whole genome shotgun (WGS) entry which is preliminary data.</text>
</comment>
<evidence type="ECO:0000313" key="4">
    <source>
        <dbReference type="Proteomes" id="UP001256673"/>
    </source>
</evidence>
<gene>
    <name evidence="3" type="ORF">RWH43_10660</name>
</gene>
<accession>A0ABU3RX90</accession>
<name>A0ABU3RX90_9MICO</name>
<proteinExistence type="predicted"/>
<evidence type="ECO:0000256" key="1">
    <source>
        <dbReference type="SAM" id="MobiDB-lite"/>
    </source>
</evidence>
<feature type="domain" description="DUF7341" evidence="2">
    <location>
        <begin position="22"/>
        <end position="155"/>
    </location>
</feature>
<protein>
    <recommendedName>
        <fullName evidence="2">DUF7341 domain-containing protein</fullName>
    </recommendedName>
</protein>
<sequence length="283" mass="30989">MNLEPEHSDTIRTLVRPDILLNRIRTAVRTLTVTTYADLTGIDTRARRITRQPLITELREATRPSTGRTVAGAGDGRPIPLNVGAYELLRTIEARIAADYESATDETPAGTAEQLLADWYETFATAHAMGETNLAQLEKYAARVTGWATAISDLFDPPRTREYPLCPACGYTHTIRRDANGKAQIKCLTLRHYTDGRAIAACAHCDARWEGLIVPDRTGDSVHGIHVSEEIRELHIAIEDNIAQYGPVTIIRLAPPRIDDTDDDTDPGDTTPQPDALAGGTAP</sequence>
<dbReference type="EMBL" id="JAWDIU010000003">
    <property type="protein sequence ID" value="MDU0327215.1"/>
    <property type="molecule type" value="Genomic_DNA"/>
</dbReference>
<dbReference type="InterPro" id="IPR055765">
    <property type="entry name" value="DUF7341"/>
</dbReference>
<dbReference type="Pfam" id="PF24030">
    <property type="entry name" value="DUF7341"/>
    <property type="match status" value="1"/>
</dbReference>
<evidence type="ECO:0000259" key="2">
    <source>
        <dbReference type="Pfam" id="PF24030"/>
    </source>
</evidence>
<feature type="region of interest" description="Disordered" evidence="1">
    <location>
        <begin position="256"/>
        <end position="283"/>
    </location>
</feature>
<dbReference type="Proteomes" id="UP001256673">
    <property type="component" value="Unassembled WGS sequence"/>
</dbReference>